<proteinExistence type="predicted"/>
<dbReference type="Pfam" id="PF14376">
    <property type="entry name" value="Haem_bd"/>
    <property type="match status" value="1"/>
</dbReference>
<dbReference type="InterPro" id="IPR032033">
    <property type="entry name" value="Cytochrome_P460"/>
</dbReference>
<reference evidence="2 3" key="1">
    <citation type="submission" date="2021-04" db="EMBL/GenBank/DDBJ databases">
        <title>Mariniflexile gromovii gen. nov., sp. nov., a gliding bacterium isolated from the sea urchin Strongylocentrotus intermedius.</title>
        <authorList>
            <person name="Ko S."/>
            <person name="Le V."/>
            <person name="Ahn C.-Y."/>
            <person name="Oh H.-M."/>
        </authorList>
    </citation>
    <scope>NUCLEOTIDE SEQUENCE [LARGE SCALE GENOMIC DNA]</scope>
    <source>
        <strain evidence="2 3">KCTC 12570</strain>
    </source>
</reference>
<accession>A0ABS4BNT7</accession>
<dbReference type="Pfam" id="PF16694">
    <property type="entry name" value="Cytochrome_P460"/>
    <property type="match status" value="1"/>
</dbReference>
<evidence type="ECO:0000313" key="3">
    <source>
        <dbReference type="Proteomes" id="UP000670776"/>
    </source>
</evidence>
<evidence type="ECO:0000313" key="2">
    <source>
        <dbReference type="EMBL" id="MBP0902221.1"/>
    </source>
</evidence>
<name>A0ABS4BNT7_9FLAO</name>
<dbReference type="InterPro" id="IPR038142">
    <property type="entry name" value="Cytochrome_P460_sp"/>
</dbReference>
<organism evidence="2 3">
    <name type="scientific">Mariniflexile gromovii</name>
    <dbReference type="NCBI Taxonomy" id="362523"/>
    <lineage>
        <taxon>Bacteria</taxon>
        <taxon>Pseudomonadati</taxon>
        <taxon>Bacteroidota</taxon>
        <taxon>Flavobacteriia</taxon>
        <taxon>Flavobacteriales</taxon>
        <taxon>Flavobacteriaceae</taxon>
        <taxon>Mariniflexile</taxon>
    </lineage>
</organism>
<dbReference type="SMART" id="SM01235">
    <property type="entry name" value="Haem_bd"/>
    <property type="match status" value="1"/>
</dbReference>
<dbReference type="SUPFAM" id="SSF46626">
    <property type="entry name" value="Cytochrome c"/>
    <property type="match status" value="1"/>
</dbReference>
<dbReference type="EMBL" id="JAGJCB010000001">
    <property type="protein sequence ID" value="MBP0902221.1"/>
    <property type="molecule type" value="Genomic_DNA"/>
</dbReference>
<gene>
    <name evidence="2" type="ORF">J8H85_00145</name>
</gene>
<dbReference type="RefSeq" id="WP_209651471.1">
    <property type="nucleotide sequence ID" value="NZ_JAGJCB010000001.1"/>
</dbReference>
<protein>
    <submittedName>
        <fullName evidence="2">Heme-binding domain-containing protein</fullName>
    </submittedName>
</protein>
<keyword evidence="3" id="KW-1185">Reference proteome</keyword>
<comment type="caution">
    <text evidence="2">The sequence shown here is derived from an EMBL/GenBank/DDBJ whole genome shotgun (WGS) entry which is preliminary data.</text>
</comment>
<feature type="domain" description="Haem-binding" evidence="1">
    <location>
        <begin position="17"/>
        <end position="145"/>
    </location>
</feature>
<evidence type="ECO:0000259" key="1">
    <source>
        <dbReference type="SMART" id="SM01235"/>
    </source>
</evidence>
<sequence>MKKRTIKIVLIALTGIIILFLILQFADKPLENRPVISEVNINPEINAVFQRACYNCHSNEVSLKWFDKVVPISWIVKRDVSYAREVMNFSEWDSTPAAENGKLWAILNMVKSYKMPLENYLTVHPEANVTDQEIALIEGYVRALPDENFAKDTLRKKISDDEFKLWRNIEHHMDSVPLSPNGIKYSDDFKNWKVLSLNTLYGETMRVTYGNDILVKAIESEQFNSIPDGAIAVKAVWEQTQNKYGEITPGKFINVQFMVKDAKKHKDTEGWGFAKFSTQNLIPYGKTPDFAVNACISCHRLKAKETGYLFNVPDKITFKK</sequence>
<dbReference type="InterPro" id="IPR025992">
    <property type="entry name" value="Haem-bd"/>
</dbReference>
<dbReference type="Proteomes" id="UP000670776">
    <property type="component" value="Unassembled WGS sequence"/>
</dbReference>
<dbReference type="InterPro" id="IPR036909">
    <property type="entry name" value="Cyt_c-like_dom_sf"/>
</dbReference>
<dbReference type="CDD" id="cd20753">
    <property type="entry name" value="cyt_P460_Mc-like"/>
    <property type="match status" value="1"/>
</dbReference>
<dbReference type="Gene3D" id="3.50.70.20">
    <property type="entry name" value="Cytochrome P460"/>
    <property type="match status" value="1"/>
</dbReference>